<keyword evidence="1" id="KW-0808">Transferase</keyword>
<dbReference type="InterPro" id="IPR014031">
    <property type="entry name" value="Ketoacyl_synth_C"/>
</dbReference>
<evidence type="ECO:0000259" key="2">
    <source>
        <dbReference type="Pfam" id="PF02801"/>
    </source>
</evidence>
<dbReference type="EMBL" id="JAHYXK010000007">
    <property type="protein sequence ID" value="MBW7467540.1"/>
    <property type="molecule type" value="Genomic_DNA"/>
</dbReference>
<dbReference type="PANTHER" id="PTHR11712:SF336">
    <property type="entry name" value="3-OXOACYL-[ACYL-CARRIER-PROTEIN] SYNTHASE, MITOCHONDRIAL"/>
    <property type="match status" value="1"/>
</dbReference>
<sequence>MLFYIHRTISVYLDNPNLCYIGEYLLCNTYIDLIITHTPGTRAGDRAELQAIKTVFSEKDQCITTNKWMFGHTLGASGALSLQFSLHIFNNQFVPFYYPTTLPIPKPFIKYKRILINTAGFGGKAASIILSQI</sequence>
<accession>A0ABS7CUR5</accession>
<evidence type="ECO:0000313" key="4">
    <source>
        <dbReference type="Proteomes" id="UP000813018"/>
    </source>
</evidence>
<gene>
    <name evidence="3" type="ORF">K0O23_10705</name>
</gene>
<keyword evidence="4" id="KW-1185">Reference proteome</keyword>
<dbReference type="Proteomes" id="UP000813018">
    <property type="component" value="Unassembled WGS sequence"/>
</dbReference>
<evidence type="ECO:0000256" key="1">
    <source>
        <dbReference type="ARBA" id="ARBA00022679"/>
    </source>
</evidence>
<dbReference type="InterPro" id="IPR000794">
    <property type="entry name" value="Beta-ketoacyl_synthase"/>
</dbReference>
<dbReference type="Gene3D" id="3.40.47.10">
    <property type="match status" value="1"/>
</dbReference>
<evidence type="ECO:0000313" key="3">
    <source>
        <dbReference type="EMBL" id="MBW7467540.1"/>
    </source>
</evidence>
<dbReference type="RefSeq" id="WP_219877465.1">
    <property type="nucleotide sequence ID" value="NZ_JAHYXK010000007.1"/>
</dbReference>
<name>A0ABS7CUR5_9BACT</name>
<dbReference type="SUPFAM" id="SSF53901">
    <property type="entry name" value="Thiolase-like"/>
    <property type="match status" value="1"/>
</dbReference>
<proteinExistence type="predicted"/>
<organism evidence="3 4">
    <name type="scientific">Pontibacter aydingkolensis</name>
    <dbReference type="NCBI Taxonomy" id="1911536"/>
    <lineage>
        <taxon>Bacteria</taxon>
        <taxon>Pseudomonadati</taxon>
        <taxon>Bacteroidota</taxon>
        <taxon>Cytophagia</taxon>
        <taxon>Cytophagales</taxon>
        <taxon>Hymenobacteraceae</taxon>
        <taxon>Pontibacter</taxon>
    </lineage>
</organism>
<dbReference type="PANTHER" id="PTHR11712">
    <property type="entry name" value="POLYKETIDE SYNTHASE-RELATED"/>
    <property type="match status" value="1"/>
</dbReference>
<protein>
    <recommendedName>
        <fullName evidence="2">Beta-ketoacyl synthase C-terminal domain-containing protein</fullName>
    </recommendedName>
</protein>
<reference evidence="3 4" key="1">
    <citation type="journal article" date="2016" name="Int. J. Syst. Evol. Microbiol.">
        <title>Pontibacter aydingkolensis sp. nov., isolated from soil of a salt lake.</title>
        <authorList>
            <person name="Osman G."/>
            <person name="Zhang T."/>
            <person name="Lou K."/>
            <person name="Gao Y."/>
            <person name="Chang W."/>
            <person name="Lin Q."/>
            <person name="Yang H.M."/>
            <person name="Huo X.D."/>
            <person name="Wang N."/>
        </authorList>
    </citation>
    <scope>NUCLEOTIDE SEQUENCE [LARGE SCALE GENOMIC DNA]</scope>
    <source>
        <strain evidence="3 4">KACC 19255</strain>
    </source>
</reference>
<comment type="caution">
    <text evidence="3">The sequence shown here is derived from an EMBL/GenBank/DDBJ whole genome shotgun (WGS) entry which is preliminary data.</text>
</comment>
<dbReference type="InterPro" id="IPR016039">
    <property type="entry name" value="Thiolase-like"/>
</dbReference>
<feature type="domain" description="Beta-ketoacyl synthase C-terminal" evidence="2">
    <location>
        <begin position="30"/>
        <end position="95"/>
    </location>
</feature>
<dbReference type="Pfam" id="PF02801">
    <property type="entry name" value="Ketoacyl-synt_C"/>
    <property type="match status" value="1"/>
</dbReference>